<comment type="similarity">
    <text evidence="1 2">Belongs to the small heat shock protein (HSP20) family.</text>
</comment>
<accession>A0A1F6FT82</accession>
<evidence type="ECO:0000313" key="4">
    <source>
        <dbReference type="EMBL" id="OGG89077.1"/>
    </source>
</evidence>
<organism evidence="4 5">
    <name type="scientific">Candidatus Kaiserbacteria bacterium RIFOXYD1_FULL_42_15</name>
    <dbReference type="NCBI Taxonomy" id="1798532"/>
    <lineage>
        <taxon>Bacteria</taxon>
        <taxon>Candidatus Kaiseribacteriota</taxon>
    </lineage>
</organism>
<dbReference type="Proteomes" id="UP000179230">
    <property type="component" value="Unassembled WGS sequence"/>
</dbReference>
<dbReference type="CDD" id="cd06464">
    <property type="entry name" value="ACD_sHsps-like"/>
    <property type="match status" value="1"/>
</dbReference>
<dbReference type="InterPro" id="IPR002068">
    <property type="entry name" value="A-crystallin/Hsp20_dom"/>
</dbReference>
<dbReference type="Gene3D" id="2.60.40.790">
    <property type="match status" value="1"/>
</dbReference>
<evidence type="ECO:0000256" key="2">
    <source>
        <dbReference type="RuleBase" id="RU003616"/>
    </source>
</evidence>
<proteinExistence type="inferred from homology"/>
<dbReference type="InterPro" id="IPR008978">
    <property type="entry name" value="HSP20-like_chaperone"/>
</dbReference>
<dbReference type="Pfam" id="PF00011">
    <property type="entry name" value="HSP20"/>
    <property type="match status" value="1"/>
</dbReference>
<gene>
    <name evidence="4" type="ORF">A2592_02255</name>
</gene>
<reference evidence="4 5" key="1">
    <citation type="journal article" date="2016" name="Nat. Commun.">
        <title>Thousands of microbial genomes shed light on interconnected biogeochemical processes in an aquifer system.</title>
        <authorList>
            <person name="Anantharaman K."/>
            <person name="Brown C.T."/>
            <person name="Hug L.A."/>
            <person name="Sharon I."/>
            <person name="Castelle C.J."/>
            <person name="Probst A.J."/>
            <person name="Thomas B.C."/>
            <person name="Singh A."/>
            <person name="Wilkins M.J."/>
            <person name="Karaoz U."/>
            <person name="Brodie E.L."/>
            <person name="Williams K.H."/>
            <person name="Hubbard S.S."/>
            <person name="Banfield J.F."/>
        </authorList>
    </citation>
    <scope>NUCLEOTIDE SEQUENCE [LARGE SCALE GENOMIC DNA]</scope>
</reference>
<name>A0A1F6FT82_9BACT</name>
<dbReference type="SUPFAM" id="SSF49764">
    <property type="entry name" value="HSP20-like chaperones"/>
    <property type="match status" value="1"/>
</dbReference>
<dbReference type="PROSITE" id="PS01031">
    <property type="entry name" value="SHSP"/>
    <property type="match status" value="1"/>
</dbReference>
<sequence>MKAMSFFQFLKGSGSDLDQTPQSDEDETVVDKIDQLDVDILQTEHNIIIYAQIAGVDINDINLSIEGDANIVLIEGRRTRPEFTTFPESDQLGVFFTEECIWDDFYRRIILPEGVVIEQAEAKIKNGVLILVLPLLNISNRKILDQDQP</sequence>
<evidence type="ECO:0000256" key="1">
    <source>
        <dbReference type="PROSITE-ProRule" id="PRU00285"/>
    </source>
</evidence>
<dbReference type="EMBL" id="MFMT01000007">
    <property type="protein sequence ID" value="OGG89077.1"/>
    <property type="molecule type" value="Genomic_DNA"/>
</dbReference>
<dbReference type="AlphaFoldDB" id="A0A1F6FT82"/>
<comment type="caution">
    <text evidence="4">The sequence shown here is derived from an EMBL/GenBank/DDBJ whole genome shotgun (WGS) entry which is preliminary data.</text>
</comment>
<feature type="domain" description="SHSP" evidence="3">
    <location>
        <begin position="27"/>
        <end position="149"/>
    </location>
</feature>
<protein>
    <recommendedName>
        <fullName evidence="3">SHSP domain-containing protein</fullName>
    </recommendedName>
</protein>
<evidence type="ECO:0000313" key="5">
    <source>
        <dbReference type="Proteomes" id="UP000179230"/>
    </source>
</evidence>
<evidence type="ECO:0000259" key="3">
    <source>
        <dbReference type="PROSITE" id="PS01031"/>
    </source>
</evidence>